<evidence type="ECO:0000313" key="5">
    <source>
        <dbReference type="Proteomes" id="UP000321393"/>
    </source>
</evidence>
<dbReference type="InterPro" id="IPR056924">
    <property type="entry name" value="SH3_Tf2-1"/>
</dbReference>
<evidence type="ECO:0000313" key="4">
    <source>
        <dbReference type="EMBL" id="TYK27150.1"/>
    </source>
</evidence>
<sequence length="144" mass="16005">MVFLKIAPMKGVLRFEMKGKLNPRFVGPFEILERIGSVAYRLALPPSFSAVHDVFHVSMLRSRRRRVPNPLKPSFVSSAAFAVGVQPERSEASRVKSGVAKPPRQASRTPRPPAVALTDQKPNRVESGVAKLPRQARRTPRRTA</sequence>
<evidence type="ECO:0000256" key="1">
    <source>
        <dbReference type="SAM" id="MobiDB-lite"/>
    </source>
</evidence>
<dbReference type="AlphaFoldDB" id="A0A5D3DV24"/>
<evidence type="ECO:0000259" key="2">
    <source>
        <dbReference type="Pfam" id="PF24626"/>
    </source>
</evidence>
<protein>
    <submittedName>
        <fullName evidence="4">Ty3-gypsy retrotransposon protein</fullName>
    </submittedName>
</protein>
<dbReference type="OrthoDB" id="1000448at2759"/>
<comment type="caution">
    <text evidence="4">The sequence shown here is derived from an EMBL/GenBank/DDBJ whole genome shotgun (WGS) entry which is preliminary data.</text>
</comment>
<dbReference type="Proteomes" id="UP000321947">
    <property type="component" value="Unassembled WGS sequence"/>
</dbReference>
<dbReference type="Pfam" id="PF24626">
    <property type="entry name" value="SH3_Tf2-1"/>
    <property type="match status" value="1"/>
</dbReference>
<feature type="region of interest" description="Disordered" evidence="1">
    <location>
        <begin position="85"/>
        <end position="144"/>
    </location>
</feature>
<dbReference type="EMBL" id="SSTE01007205">
    <property type="protein sequence ID" value="KAA0057167.1"/>
    <property type="molecule type" value="Genomic_DNA"/>
</dbReference>
<dbReference type="EMBL" id="SSTD01003014">
    <property type="protein sequence ID" value="TYK27150.1"/>
    <property type="molecule type" value="Genomic_DNA"/>
</dbReference>
<accession>A0A5D3DV24</accession>
<dbReference type="PANTHER" id="PTHR46148">
    <property type="entry name" value="CHROMO DOMAIN-CONTAINING PROTEIN"/>
    <property type="match status" value="1"/>
</dbReference>
<organism evidence="4 6">
    <name type="scientific">Cucumis melo var. makuwa</name>
    <name type="common">Oriental melon</name>
    <dbReference type="NCBI Taxonomy" id="1194695"/>
    <lineage>
        <taxon>Eukaryota</taxon>
        <taxon>Viridiplantae</taxon>
        <taxon>Streptophyta</taxon>
        <taxon>Embryophyta</taxon>
        <taxon>Tracheophyta</taxon>
        <taxon>Spermatophyta</taxon>
        <taxon>Magnoliopsida</taxon>
        <taxon>eudicotyledons</taxon>
        <taxon>Gunneridae</taxon>
        <taxon>Pentapetalae</taxon>
        <taxon>rosids</taxon>
        <taxon>fabids</taxon>
        <taxon>Cucurbitales</taxon>
        <taxon>Cucurbitaceae</taxon>
        <taxon>Benincaseae</taxon>
        <taxon>Cucumis</taxon>
    </lineage>
</organism>
<dbReference type="Proteomes" id="UP000321393">
    <property type="component" value="Unassembled WGS sequence"/>
</dbReference>
<name>A0A5D3DV24_CUCMM</name>
<evidence type="ECO:0000313" key="3">
    <source>
        <dbReference type="EMBL" id="KAA0057167.1"/>
    </source>
</evidence>
<evidence type="ECO:0000313" key="6">
    <source>
        <dbReference type="Proteomes" id="UP000321947"/>
    </source>
</evidence>
<dbReference type="PANTHER" id="PTHR46148:SF60">
    <property type="entry name" value="CHROMO DOMAIN-CONTAINING PROTEIN"/>
    <property type="match status" value="1"/>
</dbReference>
<feature type="domain" description="Tf2-1-like SH3-like" evidence="2">
    <location>
        <begin position="1"/>
        <end position="62"/>
    </location>
</feature>
<reference evidence="5 6" key="1">
    <citation type="submission" date="2019-08" db="EMBL/GenBank/DDBJ databases">
        <title>Draft genome sequences of two oriental melons (Cucumis melo L. var makuwa).</title>
        <authorList>
            <person name="Kwon S.-Y."/>
        </authorList>
    </citation>
    <scope>NUCLEOTIDE SEQUENCE [LARGE SCALE GENOMIC DNA]</scope>
    <source>
        <strain evidence="6">cv. Chang Bougi</strain>
        <strain evidence="5">cv. SW 3</strain>
        <tissue evidence="4">Leaf</tissue>
    </source>
</reference>
<proteinExistence type="predicted"/>
<gene>
    <name evidence="4" type="ORF">E5676_scaffold1920G00290</name>
    <name evidence="3" type="ORF">E6C27_scaffold741G00360</name>
</gene>
<feature type="compositionally biased region" description="Basic residues" evidence="1">
    <location>
        <begin position="134"/>
        <end position="144"/>
    </location>
</feature>